<comment type="caution">
    <text evidence="3">The sequence shown here is derived from an EMBL/GenBank/DDBJ whole genome shotgun (WGS) entry which is preliminary data.</text>
</comment>
<accession>A0ABR1QLW1</accession>
<keyword evidence="4" id="KW-1185">Reference proteome</keyword>
<name>A0ABR1QLW1_9PEZI</name>
<dbReference type="PANTHER" id="PTHR43647:SF4">
    <property type="entry name" value="KETOREDUCTASE (KR) DOMAIN-CONTAINING PROTEIN"/>
    <property type="match status" value="1"/>
</dbReference>
<dbReference type="SUPFAM" id="SSF51735">
    <property type="entry name" value="NAD(P)-binding Rossmann-fold domains"/>
    <property type="match status" value="1"/>
</dbReference>
<reference evidence="3 4" key="1">
    <citation type="submission" date="2023-01" db="EMBL/GenBank/DDBJ databases">
        <title>Analysis of 21 Apiospora genomes using comparative genomics revels a genus with tremendous synthesis potential of carbohydrate active enzymes and secondary metabolites.</title>
        <authorList>
            <person name="Sorensen T."/>
        </authorList>
    </citation>
    <scope>NUCLEOTIDE SEQUENCE [LARGE SCALE GENOMIC DNA]</scope>
    <source>
        <strain evidence="3 4">CBS 24483</strain>
    </source>
</reference>
<dbReference type="Gene3D" id="3.40.50.720">
    <property type="entry name" value="NAD(P)-binding Rossmann-like Domain"/>
    <property type="match status" value="1"/>
</dbReference>
<dbReference type="EMBL" id="JAQQWE010000003">
    <property type="protein sequence ID" value="KAK7959065.1"/>
    <property type="molecule type" value="Genomic_DNA"/>
</dbReference>
<proteinExistence type="predicted"/>
<dbReference type="InterPro" id="IPR002347">
    <property type="entry name" value="SDR_fam"/>
</dbReference>
<dbReference type="Proteomes" id="UP001391051">
    <property type="component" value="Unassembled WGS sequence"/>
</dbReference>
<evidence type="ECO:0000313" key="3">
    <source>
        <dbReference type="EMBL" id="KAK7959065.1"/>
    </source>
</evidence>
<dbReference type="EC" id="1.1.1.270" evidence="2"/>
<comment type="pathway">
    <text evidence="1">Steroid biosynthesis; zymosterol biosynthesis; zymosterol from lanosterol: step 5/6.</text>
</comment>
<evidence type="ECO:0000313" key="4">
    <source>
        <dbReference type="Proteomes" id="UP001391051"/>
    </source>
</evidence>
<gene>
    <name evidence="3" type="ORF">PG986_003919</name>
</gene>
<dbReference type="PANTHER" id="PTHR43647">
    <property type="entry name" value="DEHYDROGENASE"/>
    <property type="match status" value="1"/>
</dbReference>
<dbReference type="RefSeq" id="XP_066702768.1">
    <property type="nucleotide sequence ID" value="XM_066840141.1"/>
</dbReference>
<sequence>MTGSVIITGANGSLAVPAVAHLLTKHPDLTLLLTVRDASSRDANTAKLKEVIARFSGARATVHALDLASLRAVHAFADHVAAGVAQGTYPPLRALVANAFHWNLVAAGQATADGYERTFQINHVAQAALALRLLGSFDKAAPGRVVFFASDAHWPGKNGLEKIPPGLPEDLDRLVQLEDAGGVAGGDYAGRGFQRYANSKLAIVAFMYALNRRLEKDSTLSNVTAIAVDPGSLSDSRALRTNTPTQLRVIQRFVLQPLRPLLALGNPTLRTSAKAAADIVELAVGPAAHGVLVKGYFHGAAKAESSPESQDADKQERLWVKTVEWADITKENSVLGGSGVTPAGF</sequence>
<dbReference type="GeneID" id="92073203"/>
<dbReference type="InterPro" id="IPR036291">
    <property type="entry name" value="NAD(P)-bd_dom_sf"/>
</dbReference>
<organism evidence="3 4">
    <name type="scientific">Apiospora aurea</name>
    <dbReference type="NCBI Taxonomy" id="335848"/>
    <lineage>
        <taxon>Eukaryota</taxon>
        <taxon>Fungi</taxon>
        <taxon>Dikarya</taxon>
        <taxon>Ascomycota</taxon>
        <taxon>Pezizomycotina</taxon>
        <taxon>Sordariomycetes</taxon>
        <taxon>Xylariomycetidae</taxon>
        <taxon>Amphisphaeriales</taxon>
        <taxon>Apiosporaceae</taxon>
        <taxon>Apiospora</taxon>
    </lineage>
</organism>
<evidence type="ECO:0000256" key="1">
    <source>
        <dbReference type="ARBA" id="ARBA00023589"/>
    </source>
</evidence>
<dbReference type="InterPro" id="IPR051593">
    <property type="entry name" value="Ergosterol_Biosynth_ERG27"/>
</dbReference>
<protein>
    <recommendedName>
        <fullName evidence="2">3beta-hydroxysteroid 3-dehydrogenase</fullName>
        <ecNumber evidence="2">1.1.1.270</ecNumber>
    </recommendedName>
</protein>
<dbReference type="Pfam" id="PF00106">
    <property type="entry name" value="adh_short"/>
    <property type="match status" value="1"/>
</dbReference>
<evidence type="ECO:0000256" key="2">
    <source>
        <dbReference type="ARBA" id="ARBA00023621"/>
    </source>
</evidence>